<feature type="chain" id="PRO_5045958292" evidence="2">
    <location>
        <begin position="31"/>
        <end position="522"/>
    </location>
</feature>
<dbReference type="InterPro" id="IPR001478">
    <property type="entry name" value="PDZ"/>
</dbReference>
<dbReference type="RefSeq" id="WP_277863166.1">
    <property type="nucleotide sequence ID" value="NZ_JARRAG010000002.1"/>
</dbReference>
<dbReference type="EMBL" id="JARRAG010000002">
    <property type="protein sequence ID" value="MDG3006875.1"/>
    <property type="molecule type" value="Genomic_DNA"/>
</dbReference>
<evidence type="ECO:0000313" key="5">
    <source>
        <dbReference type="Proteomes" id="UP001216907"/>
    </source>
</evidence>
<dbReference type="InterPro" id="IPR041489">
    <property type="entry name" value="PDZ_6"/>
</dbReference>
<sequence length="522" mass="54924">MAWSPARRSRSVLLLALATISNLNSGTASARADGRRVIQAILVVDDNSQLAGLDLDLEHVNAALSLGLGADDQLVGKVFRGREVTPRNLLLYIASLKVDPNDTLLFYYTGHGATLDDQGHMLGLMGARGPDGRPVPQTLLRSQLRDALTAKGARLTVLLSDCCANLLPAAPPQPPTPGNPAPGAPSGPTVLQMLMFEHQGLVDLTSSTYDPAARRGEASITTAETGSFFTAVLTSLIMAPTDELDVAPRDGFVEWKELFPRVREGTRDFYRGFRESRLADAAAGQPVTDPDTHRILLAQPDQTPFAFQLASRRDARAGGGVELFAANLGISYQLIPFRDHLAARLTRPAAPGSPASSVGFEPGDQIFTLDGVPIRGPEDVVGHVDRTTVDFINTRNNQLGSTVLMLPASRPAAAAPYVLGVLTVPVPLQAADGTTRYGLYVATVNPGGPAQRAGLEAGDILLTANGRPTQSHADLAGAIAGSQGRLRLTLRNVRPPNAETTLDAVLAPSSAGAAALEPAAPQ</sequence>
<keyword evidence="2" id="KW-0732">Signal</keyword>
<dbReference type="Gene3D" id="3.40.50.1460">
    <property type="match status" value="1"/>
</dbReference>
<dbReference type="Proteomes" id="UP001216907">
    <property type="component" value="Unassembled WGS sequence"/>
</dbReference>
<comment type="similarity">
    <text evidence="1">Belongs to the peptidase S1C family.</text>
</comment>
<keyword evidence="5" id="KW-1185">Reference proteome</keyword>
<evidence type="ECO:0000313" key="4">
    <source>
        <dbReference type="EMBL" id="MDG3006875.1"/>
    </source>
</evidence>
<name>A0ABT6FH56_9BACT</name>
<accession>A0ABT6FH56</accession>
<dbReference type="InterPro" id="IPR036034">
    <property type="entry name" value="PDZ_sf"/>
</dbReference>
<protein>
    <submittedName>
        <fullName evidence="4">PDZ domain-containing protein</fullName>
    </submittedName>
</protein>
<reference evidence="4 5" key="1">
    <citation type="submission" date="2023-03" db="EMBL/GenBank/DDBJ databases">
        <title>Paludisphaera mucosa sp. nov. a novel planctomycete from northern fen.</title>
        <authorList>
            <person name="Ivanova A."/>
        </authorList>
    </citation>
    <scope>NUCLEOTIDE SEQUENCE [LARGE SCALE GENOMIC DNA]</scope>
    <source>
        <strain evidence="4 5">Pla2</strain>
    </source>
</reference>
<dbReference type="SUPFAM" id="SSF50156">
    <property type="entry name" value="PDZ domain-like"/>
    <property type="match status" value="2"/>
</dbReference>
<gene>
    <name evidence="4" type="ORF">PZE19_24145</name>
</gene>
<dbReference type="Gene3D" id="2.30.42.10">
    <property type="match status" value="2"/>
</dbReference>
<evidence type="ECO:0000256" key="1">
    <source>
        <dbReference type="ARBA" id="ARBA00010541"/>
    </source>
</evidence>
<dbReference type="PANTHER" id="PTHR22939:SF14">
    <property type="entry name" value="SERINE PROTEASE HTRA3"/>
    <property type="match status" value="1"/>
</dbReference>
<proteinExistence type="inferred from homology"/>
<evidence type="ECO:0000256" key="2">
    <source>
        <dbReference type="SAM" id="SignalP"/>
    </source>
</evidence>
<evidence type="ECO:0000259" key="3">
    <source>
        <dbReference type="PROSITE" id="PS50106"/>
    </source>
</evidence>
<feature type="domain" description="PDZ" evidence="3">
    <location>
        <begin position="402"/>
        <end position="494"/>
    </location>
</feature>
<dbReference type="Pfam" id="PF17820">
    <property type="entry name" value="PDZ_6"/>
    <property type="match status" value="1"/>
</dbReference>
<comment type="caution">
    <text evidence="4">The sequence shown here is derived from an EMBL/GenBank/DDBJ whole genome shotgun (WGS) entry which is preliminary data.</text>
</comment>
<dbReference type="PANTHER" id="PTHR22939">
    <property type="entry name" value="SERINE PROTEASE FAMILY S1C HTRA-RELATED"/>
    <property type="match status" value="1"/>
</dbReference>
<organism evidence="4 5">
    <name type="scientific">Paludisphaera mucosa</name>
    <dbReference type="NCBI Taxonomy" id="3030827"/>
    <lineage>
        <taxon>Bacteria</taxon>
        <taxon>Pseudomonadati</taxon>
        <taxon>Planctomycetota</taxon>
        <taxon>Planctomycetia</taxon>
        <taxon>Isosphaerales</taxon>
        <taxon>Isosphaeraceae</taxon>
        <taxon>Paludisphaera</taxon>
    </lineage>
</organism>
<dbReference type="PROSITE" id="PS50106">
    <property type="entry name" value="PDZ"/>
    <property type="match status" value="1"/>
</dbReference>
<dbReference type="SMART" id="SM00228">
    <property type="entry name" value="PDZ"/>
    <property type="match status" value="2"/>
</dbReference>
<feature type="signal peptide" evidence="2">
    <location>
        <begin position="1"/>
        <end position="30"/>
    </location>
</feature>